<sequence>MHREIVNDRLKLMYHRLVVRRLARDASLIEDARKVVAQWQEEPERRTFVGEWDSLLSQPPDHICRLIGSRSQDATRLRLSSPFPHVERLRIGDEAIRRRMWRKALLSAR</sequence>
<comment type="caution">
    <text evidence="1">The sequence shown here is derived from an EMBL/GenBank/DDBJ whole genome shotgun (WGS) entry which is preliminary data.</text>
</comment>
<protein>
    <submittedName>
        <fullName evidence="1">Uncharacterized protein</fullName>
    </submittedName>
</protein>
<dbReference type="OrthoDB" id="7362737at2"/>
<gene>
    <name evidence="1" type="ORF">SAE02_62650</name>
</gene>
<dbReference type="AlphaFoldDB" id="A0A512E062"/>
<dbReference type="Proteomes" id="UP000321523">
    <property type="component" value="Unassembled WGS sequence"/>
</dbReference>
<evidence type="ECO:0000313" key="2">
    <source>
        <dbReference type="Proteomes" id="UP000321523"/>
    </source>
</evidence>
<dbReference type="RefSeq" id="WP_147041059.1">
    <property type="nucleotide sequence ID" value="NZ_BJYZ01000036.1"/>
</dbReference>
<dbReference type="EMBL" id="BJYZ01000036">
    <property type="protein sequence ID" value="GEO42117.1"/>
    <property type="molecule type" value="Genomic_DNA"/>
</dbReference>
<name>A0A512E062_9PROT</name>
<organism evidence="1 2">
    <name type="scientific">Skermanella aerolata</name>
    <dbReference type="NCBI Taxonomy" id="393310"/>
    <lineage>
        <taxon>Bacteria</taxon>
        <taxon>Pseudomonadati</taxon>
        <taxon>Pseudomonadota</taxon>
        <taxon>Alphaproteobacteria</taxon>
        <taxon>Rhodospirillales</taxon>
        <taxon>Azospirillaceae</taxon>
        <taxon>Skermanella</taxon>
    </lineage>
</organism>
<reference evidence="1 2" key="1">
    <citation type="submission" date="2019-07" db="EMBL/GenBank/DDBJ databases">
        <title>Whole genome shotgun sequence of Skermanella aerolata NBRC 106429.</title>
        <authorList>
            <person name="Hosoyama A."/>
            <person name="Uohara A."/>
            <person name="Ohji S."/>
            <person name="Ichikawa N."/>
        </authorList>
    </citation>
    <scope>NUCLEOTIDE SEQUENCE [LARGE SCALE GENOMIC DNA]</scope>
    <source>
        <strain evidence="1 2">NBRC 106429</strain>
    </source>
</reference>
<accession>A0A512E062</accession>
<evidence type="ECO:0000313" key="1">
    <source>
        <dbReference type="EMBL" id="GEO42117.1"/>
    </source>
</evidence>
<keyword evidence="2" id="KW-1185">Reference proteome</keyword>
<proteinExistence type="predicted"/>